<name>A0A381NNR7_9ZZZZ</name>
<dbReference type="PANTHER" id="PTHR42899">
    <property type="entry name" value="SPERMATOGENESIS-ASSOCIATED PROTEIN 20"/>
    <property type="match status" value="1"/>
</dbReference>
<organism evidence="2">
    <name type="scientific">marine metagenome</name>
    <dbReference type="NCBI Taxonomy" id="408172"/>
    <lineage>
        <taxon>unclassified sequences</taxon>
        <taxon>metagenomes</taxon>
        <taxon>ecological metagenomes</taxon>
    </lineage>
</organism>
<dbReference type="SUPFAM" id="SSF52833">
    <property type="entry name" value="Thioredoxin-like"/>
    <property type="match status" value="1"/>
</dbReference>
<dbReference type="InterPro" id="IPR036249">
    <property type="entry name" value="Thioredoxin-like_sf"/>
</dbReference>
<dbReference type="AlphaFoldDB" id="A0A381NNR7"/>
<dbReference type="CDD" id="cd02955">
    <property type="entry name" value="SSP411"/>
    <property type="match status" value="1"/>
</dbReference>
<proteinExistence type="predicted"/>
<sequence length="150" mass="17554">MLPKQLKKFVIFFGLVSFLLSQSNEIDSNQKEKHVNRLAKESSPYLLQHQYNPVDWYPWGQEAFDKAAELDRPIFLSIGYSTCHWCHVMEHESFEDEQVAELLNENFISIKVDREEMPEVDHVYMSVCQAMTGRGGWPLTIIMTPKKEPF</sequence>
<dbReference type="PANTHER" id="PTHR42899:SF1">
    <property type="entry name" value="SPERMATOGENESIS-ASSOCIATED PROTEIN 20"/>
    <property type="match status" value="1"/>
</dbReference>
<feature type="domain" description="Spermatogenesis-associated protein 20-like TRX" evidence="1">
    <location>
        <begin position="36"/>
        <end position="150"/>
    </location>
</feature>
<feature type="non-terminal residue" evidence="2">
    <location>
        <position position="150"/>
    </location>
</feature>
<dbReference type="InterPro" id="IPR024705">
    <property type="entry name" value="Ssp411"/>
</dbReference>
<evidence type="ECO:0000313" key="2">
    <source>
        <dbReference type="EMBL" id="SUZ56246.1"/>
    </source>
</evidence>
<dbReference type="EMBL" id="UINC01000489">
    <property type="protein sequence ID" value="SUZ56246.1"/>
    <property type="molecule type" value="Genomic_DNA"/>
</dbReference>
<dbReference type="InterPro" id="IPR004879">
    <property type="entry name" value="Ssp411-like_TRX"/>
</dbReference>
<dbReference type="Pfam" id="PF03190">
    <property type="entry name" value="Thioredox_DsbH"/>
    <property type="match status" value="1"/>
</dbReference>
<reference evidence="2" key="1">
    <citation type="submission" date="2018-05" db="EMBL/GenBank/DDBJ databases">
        <authorList>
            <person name="Lanie J.A."/>
            <person name="Ng W.-L."/>
            <person name="Kazmierczak K.M."/>
            <person name="Andrzejewski T.M."/>
            <person name="Davidsen T.M."/>
            <person name="Wayne K.J."/>
            <person name="Tettelin H."/>
            <person name="Glass J.I."/>
            <person name="Rusch D."/>
            <person name="Podicherti R."/>
            <person name="Tsui H.-C.T."/>
            <person name="Winkler M.E."/>
        </authorList>
    </citation>
    <scope>NUCLEOTIDE SEQUENCE</scope>
</reference>
<protein>
    <recommendedName>
        <fullName evidence="1">Spermatogenesis-associated protein 20-like TRX domain-containing protein</fullName>
    </recommendedName>
</protein>
<gene>
    <name evidence="2" type="ORF">METZ01_LOCUS9100</name>
</gene>
<evidence type="ECO:0000259" key="1">
    <source>
        <dbReference type="Pfam" id="PF03190"/>
    </source>
</evidence>
<dbReference type="Gene3D" id="3.40.30.10">
    <property type="entry name" value="Glutaredoxin"/>
    <property type="match status" value="1"/>
</dbReference>
<accession>A0A381NNR7</accession>